<comment type="caution">
    <text evidence="1">The sequence shown here is derived from an EMBL/GenBank/DDBJ whole genome shotgun (WGS) entry which is preliminary data.</text>
</comment>
<dbReference type="Proteomes" id="UP000030014">
    <property type="component" value="Unassembled WGS sequence"/>
</dbReference>
<dbReference type="RefSeq" id="WP_039259373.1">
    <property type="nucleotide sequence ID" value="NZ_JDRY01000027.1"/>
</dbReference>
<evidence type="ECO:0000313" key="2">
    <source>
        <dbReference type="Proteomes" id="UP000030014"/>
    </source>
</evidence>
<evidence type="ECO:0000313" key="1">
    <source>
        <dbReference type="EMBL" id="KGM99905.1"/>
    </source>
</evidence>
<dbReference type="AlphaFoldDB" id="A0A0A0IK18"/>
<name>A0A0A0IK18_CLOBO</name>
<sequence length="458" mass="53830">MLRYIGPFLRMNKLSIDQIQSQLFHLSKESIKNLVLSSKCGIVIDHRNLNFKNLPSTDINTLKSISPLLCVYKKSSAKLKNKNNKLCWDDSKQKKEIPISSNGYMTLSLLELVDYYKNFKDIDSKKYNLSTLYTEIARNQLEFFVSHMRDESGLFIDKKDCTDPLTGRIQLKPKNKSFKFSEQALFMNAFYKCSDYLDGDIKTAFKTFSLDILKMFLDFKDEIYNISFNEKCNLCFNLNVFYTYSNMEEVQPLLLDIFDLVYEEYKTLSQNNIYDTCIMYLNSAMLFKHANMFRFKKISDNLMESLMDYYNEDLGIFVKESDDKDIKFSSDEIVLYLISMLYNSTLDDIDEKLVTNIFKYQFVDSGILLSWPDIPTLDDVEHYKNFHAKPENLLEEQYFKMTSIQSPEVTELAPIFIKNVTFNRSNNSFKGSKSTFDSRKNFNLFFLMLHLLNKIPEN</sequence>
<gene>
    <name evidence="1" type="ORF">Z955_05525</name>
</gene>
<reference evidence="1 2" key="1">
    <citation type="submission" date="2014-01" db="EMBL/GenBank/DDBJ databases">
        <title>Plasmidome dynamics in the species complex Clostridium novyi sensu lato converts strains of independent lineages into distinctly different pathogens.</title>
        <authorList>
            <person name="Skarin H."/>
            <person name="Segerman B."/>
        </authorList>
    </citation>
    <scope>NUCLEOTIDE SEQUENCE [LARGE SCALE GENOMIC DNA]</scope>
    <source>
        <strain evidence="1 2">DC5</strain>
    </source>
</reference>
<accession>A0A0A0IK18</accession>
<dbReference type="EMBL" id="JDRY01000027">
    <property type="protein sequence ID" value="KGM99905.1"/>
    <property type="molecule type" value="Genomic_DNA"/>
</dbReference>
<protein>
    <submittedName>
        <fullName evidence="1">Uncharacterized protein</fullName>
    </submittedName>
</protein>
<proteinExistence type="predicted"/>
<organism evidence="1 2">
    <name type="scientific">Clostridium botulinum C/D str. DC5</name>
    <dbReference type="NCBI Taxonomy" id="1443128"/>
    <lineage>
        <taxon>Bacteria</taxon>
        <taxon>Bacillati</taxon>
        <taxon>Bacillota</taxon>
        <taxon>Clostridia</taxon>
        <taxon>Eubacteriales</taxon>
        <taxon>Clostridiaceae</taxon>
        <taxon>Clostridium</taxon>
    </lineage>
</organism>